<comment type="caution">
    <text evidence="1">The sequence shown here is derived from an EMBL/GenBank/DDBJ whole genome shotgun (WGS) entry which is preliminary data.</text>
</comment>
<evidence type="ECO:0000313" key="2">
    <source>
        <dbReference type="Proteomes" id="UP001431019"/>
    </source>
</evidence>
<gene>
    <name evidence="1" type="ORF">LJ656_06500</name>
</gene>
<name>A0ABS8JR62_9BURK</name>
<keyword evidence="2" id="KW-1185">Reference proteome</keyword>
<sequence length="103" mass="11899">MNMLMHELELTRLRAAVRANLDDASVWRWYADLMEDGRVRCTRTRSGWQITVDEHCTVEDESFDRAVRVAAHRWLDIPRAPVALVRRRKRSAKPGVALGARVS</sequence>
<dbReference type="Proteomes" id="UP001431019">
    <property type="component" value="Unassembled WGS sequence"/>
</dbReference>
<dbReference type="RefSeq" id="WP_230508451.1">
    <property type="nucleotide sequence ID" value="NZ_JAJITD010000003.1"/>
</dbReference>
<proteinExistence type="predicted"/>
<accession>A0ABS8JR62</accession>
<evidence type="ECO:0000313" key="1">
    <source>
        <dbReference type="EMBL" id="MCC8392235.1"/>
    </source>
</evidence>
<organism evidence="1 2">
    <name type="scientific">Paraburkholderia sejongensis</name>
    <dbReference type="NCBI Taxonomy" id="2886946"/>
    <lineage>
        <taxon>Bacteria</taxon>
        <taxon>Pseudomonadati</taxon>
        <taxon>Pseudomonadota</taxon>
        <taxon>Betaproteobacteria</taxon>
        <taxon>Burkholderiales</taxon>
        <taxon>Burkholderiaceae</taxon>
        <taxon>Paraburkholderia</taxon>
    </lineage>
</organism>
<protein>
    <submittedName>
        <fullName evidence="1">Uncharacterized protein</fullName>
    </submittedName>
</protein>
<dbReference type="EMBL" id="JAJITD010000003">
    <property type="protein sequence ID" value="MCC8392235.1"/>
    <property type="molecule type" value="Genomic_DNA"/>
</dbReference>
<reference evidence="1 2" key="1">
    <citation type="submission" date="2021-11" db="EMBL/GenBank/DDBJ databases">
        <authorList>
            <person name="Oh E.-T."/>
            <person name="Kim S.-B."/>
        </authorList>
    </citation>
    <scope>NUCLEOTIDE SEQUENCE [LARGE SCALE GENOMIC DNA]</scope>
    <source>
        <strain evidence="1 2">MMS20-SJTR3</strain>
    </source>
</reference>